<dbReference type="SMART" id="SM00388">
    <property type="entry name" value="HisKA"/>
    <property type="match status" value="1"/>
</dbReference>
<dbReference type="Gene3D" id="1.10.287.130">
    <property type="match status" value="1"/>
</dbReference>
<keyword evidence="10" id="KW-1133">Transmembrane helix</keyword>
<evidence type="ECO:0000259" key="14">
    <source>
        <dbReference type="PROSITE" id="PS50112"/>
    </source>
</evidence>
<dbReference type="CDD" id="cd00130">
    <property type="entry name" value="PAS"/>
    <property type="match status" value="1"/>
</dbReference>
<dbReference type="GO" id="GO:0016020">
    <property type="term" value="C:membrane"/>
    <property type="evidence" value="ECO:0007669"/>
    <property type="project" value="UniProtKB-SubCell"/>
</dbReference>
<organism evidence="16 17">
    <name type="scientific">Dictyobacter alpinus</name>
    <dbReference type="NCBI Taxonomy" id="2014873"/>
    <lineage>
        <taxon>Bacteria</taxon>
        <taxon>Bacillati</taxon>
        <taxon>Chloroflexota</taxon>
        <taxon>Ktedonobacteria</taxon>
        <taxon>Ktedonobacterales</taxon>
        <taxon>Dictyobacteraceae</taxon>
        <taxon>Dictyobacter</taxon>
    </lineage>
</organism>
<reference evidence="17" key="1">
    <citation type="submission" date="2018-12" db="EMBL/GenBank/DDBJ databases">
        <title>Tengunoibacter tsumagoiensis gen. nov., sp. nov., Dictyobacter kobayashii sp. nov., D. alpinus sp. nov., and D. joshuensis sp. nov. and description of Dictyobacteraceae fam. nov. within the order Ktedonobacterales isolated from Tengu-no-mugimeshi.</title>
        <authorList>
            <person name="Wang C.M."/>
            <person name="Zheng Y."/>
            <person name="Sakai Y."/>
            <person name="Toyoda A."/>
            <person name="Minakuchi Y."/>
            <person name="Abe K."/>
            <person name="Yokota A."/>
            <person name="Yabe S."/>
        </authorList>
    </citation>
    <scope>NUCLEOTIDE SEQUENCE [LARGE SCALE GENOMIC DNA]</scope>
    <source>
        <strain evidence="17">Uno16</strain>
    </source>
</reference>
<evidence type="ECO:0000256" key="2">
    <source>
        <dbReference type="ARBA" id="ARBA00004141"/>
    </source>
</evidence>
<dbReference type="Pfam" id="PF02518">
    <property type="entry name" value="HATPase_c"/>
    <property type="match status" value="1"/>
</dbReference>
<dbReference type="InterPro" id="IPR001610">
    <property type="entry name" value="PAC"/>
</dbReference>
<evidence type="ECO:0000256" key="3">
    <source>
        <dbReference type="ARBA" id="ARBA00012438"/>
    </source>
</evidence>
<dbReference type="SMART" id="SM00086">
    <property type="entry name" value="PAC"/>
    <property type="match status" value="1"/>
</dbReference>
<dbReference type="Gene3D" id="3.30.450.20">
    <property type="entry name" value="PAS domain"/>
    <property type="match status" value="1"/>
</dbReference>
<dbReference type="SUPFAM" id="SSF47384">
    <property type="entry name" value="Homodimeric domain of signal transducing histidine kinase"/>
    <property type="match status" value="1"/>
</dbReference>
<accession>A0A402B1T1</accession>
<dbReference type="CDD" id="cd00082">
    <property type="entry name" value="HisKA"/>
    <property type="match status" value="1"/>
</dbReference>
<dbReference type="GO" id="GO:0000156">
    <property type="term" value="F:phosphorelay response regulator activity"/>
    <property type="evidence" value="ECO:0007669"/>
    <property type="project" value="TreeGrafter"/>
</dbReference>
<dbReference type="InterPro" id="IPR036890">
    <property type="entry name" value="HATPase_C_sf"/>
</dbReference>
<dbReference type="GO" id="GO:0007234">
    <property type="term" value="P:osmosensory signaling via phosphorelay pathway"/>
    <property type="evidence" value="ECO:0007669"/>
    <property type="project" value="TreeGrafter"/>
</dbReference>
<evidence type="ECO:0000256" key="10">
    <source>
        <dbReference type="ARBA" id="ARBA00022989"/>
    </source>
</evidence>
<keyword evidence="5" id="KW-0808">Transferase</keyword>
<dbReference type="InterPro" id="IPR003594">
    <property type="entry name" value="HATPase_dom"/>
</dbReference>
<dbReference type="RefSeq" id="WP_126625907.1">
    <property type="nucleotide sequence ID" value="NZ_BIFT01000001.1"/>
</dbReference>
<name>A0A402B1T1_9CHLR</name>
<dbReference type="EC" id="2.7.13.3" evidence="3"/>
<dbReference type="InterPro" id="IPR035965">
    <property type="entry name" value="PAS-like_dom_sf"/>
</dbReference>
<dbReference type="AlphaFoldDB" id="A0A402B1T1"/>
<dbReference type="GO" id="GO:0005524">
    <property type="term" value="F:ATP binding"/>
    <property type="evidence" value="ECO:0007669"/>
    <property type="project" value="UniProtKB-KW"/>
</dbReference>
<dbReference type="PRINTS" id="PR00344">
    <property type="entry name" value="BCTRLSENSOR"/>
</dbReference>
<evidence type="ECO:0000256" key="1">
    <source>
        <dbReference type="ARBA" id="ARBA00000085"/>
    </source>
</evidence>
<evidence type="ECO:0000256" key="8">
    <source>
        <dbReference type="ARBA" id="ARBA00022777"/>
    </source>
</evidence>
<evidence type="ECO:0000313" key="17">
    <source>
        <dbReference type="Proteomes" id="UP000287171"/>
    </source>
</evidence>
<evidence type="ECO:0000256" key="5">
    <source>
        <dbReference type="ARBA" id="ARBA00022679"/>
    </source>
</evidence>
<dbReference type="EMBL" id="BIFT01000001">
    <property type="protein sequence ID" value="GCE25312.1"/>
    <property type="molecule type" value="Genomic_DNA"/>
</dbReference>
<dbReference type="Gene3D" id="3.30.565.10">
    <property type="entry name" value="Histidine kinase-like ATPase, C-terminal domain"/>
    <property type="match status" value="1"/>
</dbReference>
<dbReference type="InterPro" id="IPR036097">
    <property type="entry name" value="HisK_dim/P_sf"/>
</dbReference>
<dbReference type="PROSITE" id="PS50113">
    <property type="entry name" value="PAC"/>
    <property type="match status" value="1"/>
</dbReference>
<dbReference type="GO" id="GO:0000155">
    <property type="term" value="F:phosphorelay sensor kinase activity"/>
    <property type="evidence" value="ECO:0007669"/>
    <property type="project" value="InterPro"/>
</dbReference>
<evidence type="ECO:0000256" key="9">
    <source>
        <dbReference type="ARBA" id="ARBA00022840"/>
    </source>
</evidence>
<dbReference type="InterPro" id="IPR003661">
    <property type="entry name" value="HisK_dim/P_dom"/>
</dbReference>
<dbReference type="PANTHER" id="PTHR42878:SF7">
    <property type="entry name" value="SENSOR HISTIDINE KINASE GLRK"/>
    <property type="match status" value="1"/>
</dbReference>
<dbReference type="FunFam" id="1.10.287.130:FF:000001">
    <property type="entry name" value="Two-component sensor histidine kinase"/>
    <property type="match status" value="1"/>
</dbReference>
<dbReference type="SMART" id="SM00091">
    <property type="entry name" value="PAS"/>
    <property type="match status" value="1"/>
</dbReference>
<sequence>MASSEKKITCTDGTESQEAGETLIQSESILEEKAILAAIVDSADDAIISKTLDSIIISWNHAAEEMFGYTAEEAIGQPITIIVPPELQYEEPEIIQKLQMGIRIRHYETIRVRKNGTRLDVSLSISPVKNSEGKIIGGAKIARDISEQKLAERQKDEFISMASHELKTPITSLKGFTQVLLRRFKQQNNEDAIRLLARMNRQIDRIIRLINEMLDVSIIETGQLEYHKEVFALDALVQEIVETVQEATLTHQIIIEHQESVQVFGDKDRFGQVIINLLANAIKYSPHANQITVRVEIDSDEKNAIVRVHDFGLGIAKVHQQKIFQRFYRVGEQKNQTLTGLGIGLYICEEIVKRHDGNITVESEEEKGSTFSVMLPIARELEKKTM</sequence>
<dbReference type="InterPro" id="IPR000014">
    <property type="entry name" value="PAS"/>
</dbReference>
<keyword evidence="6" id="KW-0812">Transmembrane</keyword>
<evidence type="ECO:0000256" key="11">
    <source>
        <dbReference type="ARBA" id="ARBA00023012"/>
    </source>
</evidence>
<feature type="domain" description="PAS" evidence="14">
    <location>
        <begin position="32"/>
        <end position="86"/>
    </location>
</feature>
<dbReference type="SUPFAM" id="SSF55785">
    <property type="entry name" value="PYP-like sensor domain (PAS domain)"/>
    <property type="match status" value="1"/>
</dbReference>
<keyword evidence="4" id="KW-0597">Phosphoprotein</keyword>
<dbReference type="SMART" id="SM00387">
    <property type="entry name" value="HATPase_c"/>
    <property type="match status" value="1"/>
</dbReference>
<dbReference type="PROSITE" id="PS50109">
    <property type="entry name" value="HIS_KIN"/>
    <property type="match status" value="1"/>
</dbReference>
<keyword evidence="7" id="KW-0547">Nucleotide-binding</keyword>
<feature type="domain" description="Histidine kinase" evidence="13">
    <location>
        <begin position="161"/>
        <end position="379"/>
    </location>
</feature>
<feature type="domain" description="PAC" evidence="15">
    <location>
        <begin position="105"/>
        <end position="157"/>
    </location>
</feature>
<evidence type="ECO:0000259" key="13">
    <source>
        <dbReference type="PROSITE" id="PS50109"/>
    </source>
</evidence>
<keyword evidence="9" id="KW-0067">ATP-binding</keyword>
<dbReference type="NCBIfam" id="TIGR00229">
    <property type="entry name" value="sensory_box"/>
    <property type="match status" value="1"/>
</dbReference>
<keyword evidence="12" id="KW-0472">Membrane</keyword>
<keyword evidence="8" id="KW-0418">Kinase</keyword>
<dbReference type="InterPro" id="IPR004358">
    <property type="entry name" value="Sig_transdc_His_kin-like_C"/>
</dbReference>
<dbReference type="FunFam" id="3.30.565.10:FF:000006">
    <property type="entry name" value="Sensor histidine kinase WalK"/>
    <property type="match status" value="1"/>
</dbReference>
<dbReference type="PROSITE" id="PS50112">
    <property type="entry name" value="PAS"/>
    <property type="match status" value="1"/>
</dbReference>
<dbReference type="Proteomes" id="UP000287171">
    <property type="component" value="Unassembled WGS sequence"/>
</dbReference>
<evidence type="ECO:0000256" key="4">
    <source>
        <dbReference type="ARBA" id="ARBA00022553"/>
    </source>
</evidence>
<proteinExistence type="predicted"/>
<dbReference type="InterPro" id="IPR000700">
    <property type="entry name" value="PAS-assoc_C"/>
</dbReference>
<dbReference type="SUPFAM" id="SSF55874">
    <property type="entry name" value="ATPase domain of HSP90 chaperone/DNA topoisomerase II/histidine kinase"/>
    <property type="match status" value="1"/>
</dbReference>
<dbReference type="InterPro" id="IPR050351">
    <property type="entry name" value="BphY/WalK/GraS-like"/>
</dbReference>
<comment type="subcellular location">
    <subcellularLocation>
        <location evidence="2">Membrane</location>
        <topology evidence="2">Multi-pass membrane protein</topology>
    </subcellularLocation>
</comment>
<evidence type="ECO:0000313" key="16">
    <source>
        <dbReference type="EMBL" id="GCE25312.1"/>
    </source>
</evidence>
<dbReference type="OrthoDB" id="9790669at2"/>
<dbReference type="Pfam" id="PF13426">
    <property type="entry name" value="PAS_9"/>
    <property type="match status" value="1"/>
</dbReference>
<keyword evidence="11" id="KW-0902">Two-component regulatory system</keyword>
<evidence type="ECO:0000259" key="15">
    <source>
        <dbReference type="PROSITE" id="PS50113"/>
    </source>
</evidence>
<evidence type="ECO:0000256" key="6">
    <source>
        <dbReference type="ARBA" id="ARBA00022692"/>
    </source>
</evidence>
<protein>
    <recommendedName>
        <fullName evidence="3">histidine kinase</fullName>
        <ecNumber evidence="3">2.7.13.3</ecNumber>
    </recommendedName>
</protein>
<keyword evidence="17" id="KW-1185">Reference proteome</keyword>
<evidence type="ECO:0000256" key="12">
    <source>
        <dbReference type="ARBA" id="ARBA00023136"/>
    </source>
</evidence>
<comment type="catalytic activity">
    <reaction evidence="1">
        <text>ATP + protein L-histidine = ADP + protein N-phospho-L-histidine.</text>
        <dbReference type="EC" id="2.7.13.3"/>
    </reaction>
</comment>
<dbReference type="PANTHER" id="PTHR42878">
    <property type="entry name" value="TWO-COMPONENT HISTIDINE KINASE"/>
    <property type="match status" value="1"/>
</dbReference>
<dbReference type="CDD" id="cd00075">
    <property type="entry name" value="HATPase"/>
    <property type="match status" value="1"/>
</dbReference>
<dbReference type="InterPro" id="IPR005467">
    <property type="entry name" value="His_kinase_dom"/>
</dbReference>
<gene>
    <name evidence="16" type="ORF">KDA_07960</name>
</gene>
<dbReference type="Pfam" id="PF00512">
    <property type="entry name" value="HisKA"/>
    <property type="match status" value="1"/>
</dbReference>
<comment type="caution">
    <text evidence="16">The sequence shown here is derived from an EMBL/GenBank/DDBJ whole genome shotgun (WGS) entry which is preliminary data.</text>
</comment>
<evidence type="ECO:0000256" key="7">
    <source>
        <dbReference type="ARBA" id="ARBA00022741"/>
    </source>
</evidence>
<dbReference type="GO" id="GO:0030295">
    <property type="term" value="F:protein kinase activator activity"/>
    <property type="evidence" value="ECO:0007669"/>
    <property type="project" value="TreeGrafter"/>
</dbReference>